<evidence type="ECO:0000313" key="4">
    <source>
        <dbReference type="EMBL" id="KAF3431175.1"/>
    </source>
</evidence>
<evidence type="ECO:0000313" key="5">
    <source>
        <dbReference type="Proteomes" id="UP000796880"/>
    </source>
</evidence>
<feature type="compositionally biased region" description="Basic and acidic residues" evidence="1">
    <location>
        <begin position="226"/>
        <end position="237"/>
    </location>
</feature>
<evidence type="ECO:0008006" key="6">
    <source>
        <dbReference type="Google" id="ProtNLM"/>
    </source>
</evidence>
<dbReference type="Proteomes" id="UP000796880">
    <property type="component" value="Unassembled WGS sequence"/>
</dbReference>
<dbReference type="InterPro" id="IPR024822">
    <property type="entry name" value="Coilin"/>
</dbReference>
<feature type="compositionally biased region" description="Basic and acidic residues" evidence="1">
    <location>
        <begin position="192"/>
        <end position="204"/>
    </location>
</feature>
<feature type="compositionally biased region" description="Polar residues" evidence="1">
    <location>
        <begin position="261"/>
        <end position="273"/>
    </location>
</feature>
<feature type="region of interest" description="Disordered" evidence="1">
    <location>
        <begin position="638"/>
        <end position="658"/>
    </location>
</feature>
<dbReference type="PANTHER" id="PTHR15197">
    <property type="entry name" value="COILIN P80"/>
    <property type="match status" value="1"/>
</dbReference>
<dbReference type="OrthoDB" id="74813at2759"/>
<name>A0A8K0DNT2_9ROSA</name>
<feature type="compositionally biased region" description="Basic residues" evidence="1">
    <location>
        <begin position="288"/>
        <end position="298"/>
    </location>
</feature>
<feature type="compositionally biased region" description="Polar residues" evidence="1">
    <location>
        <begin position="313"/>
        <end position="325"/>
    </location>
</feature>
<dbReference type="PANTHER" id="PTHR15197:SF0">
    <property type="entry name" value="COILIN"/>
    <property type="match status" value="1"/>
</dbReference>
<evidence type="ECO:0000256" key="1">
    <source>
        <dbReference type="SAM" id="MobiDB-lite"/>
    </source>
</evidence>
<feature type="compositionally biased region" description="Low complexity" evidence="1">
    <location>
        <begin position="647"/>
        <end position="656"/>
    </location>
</feature>
<protein>
    <recommendedName>
        <fullName evidence="6">Coilin</fullName>
    </recommendedName>
</protein>
<dbReference type="GO" id="GO:0030620">
    <property type="term" value="F:U2 snRNA binding"/>
    <property type="evidence" value="ECO:0007669"/>
    <property type="project" value="TreeGrafter"/>
</dbReference>
<feature type="compositionally biased region" description="Polar residues" evidence="1">
    <location>
        <begin position="207"/>
        <end position="221"/>
    </location>
</feature>
<keyword evidence="5" id="KW-1185">Reference proteome</keyword>
<feature type="compositionally biased region" description="Basic and acidic residues" evidence="1">
    <location>
        <begin position="607"/>
        <end position="618"/>
    </location>
</feature>
<dbReference type="GO" id="GO:0015030">
    <property type="term" value="C:Cajal body"/>
    <property type="evidence" value="ECO:0007669"/>
    <property type="project" value="TreeGrafter"/>
</dbReference>
<proteinExistence type="predicted"/>
<feature type="compositionally biased region" description="Basic residues" evidence="1">
    <location>
        <begin position="172"/>
        <end position="189"/>
    </location>
</feature>
<evidence type="ECO:0000259" key="3">
    <source>
        <dbReference type="Pfam" id="PF23086"/>
    </source>
</evidence>
<feature type="compositionally biased region" description="Basic and acidic residues" evidence="1">
    <location>
        <begin position="299"/>
        <end position="309"/>
    </location>
</feature>
<accession>A0A8K0DNT2</accession>
<feature type="compositionally biased region" description="Basic and acidic residues" evidence="1">
    <location>
        <begin position="155"/>
        <end position="171"/>
    </location>
</feature>
<gene>
    <name evidence="4" type="ORF">FNV43_RR25905</name>
</gene>
<feature type="domain" description="Coilin N-terminal" evidence="2">
    <location>
        <begin position="5"/>
        <end position="243"/>
    </location>
</feature>
<feature type="region of interest" description="Disordered" evidence="1">
    <location>
        <begin position="437"/>
        <end position="456"/>
    </location>
</feature>
<dbReference type="InterPro" id="IPR031722">
    <property type="entry name" value="Coilin_N"/>
</dbReference>
<feature type="region of interest" description="Disordered" evidence="1">
    <location>
        <begin position="391"/>
        <end position="410"/>
    </location>
</feature>
<dbReference type="EMBL" id="VOIH02000012">
    <property type="protein sequence ID" value="KAF3431175.1"/>
    <property type="molecule type" value="Genomic_DNA"/>
</dbReference>
<dbReference type="Pfam" id="PF23086">
    <property type="entry name" value="Tudor_Coilin"/>
    <property type="match status" value="1"/>
</dbReference>
<comment type="caution">
    <text evidence="4">The sequence shown here is derived from an EMBL/GenBank/DDBJ whole genome shotgun (WGS) entry which is preliminary data.</text>
</comment>
<dbReference type="GO" id="GO:0030619">
    <property type="term" value="F:U1 snRNA binding"/>
    <property type="evidence" value="ECO:0007669"/>
    <property type="project" value="TreeGrafter"/>
</dbReference>
<feature type="region of interest" description="Disordered" evidence="1">
    <location>
        <begin position="155"/>
        <end position="344"/>
    </location>
</feature>
<reference evidence="4" key="1">
    <citation type="submission" date="2020-03" db="EMBL/GenBank/DDBJ databases">
        <title>A high-quality chromosome-level genome assembly of a woody plant with both climbing and erect habits, Rhamnella rubrinervis.</title>
        <authorList>
            <person name="Lu Z."/>
            <person name="Yang Y."/>
            <person name="Zhu X."/>
            <person name="Sun Y."/>
        </authorList>
    </citation>
    <scope>NUCLEOTIDE SEQUENCE</scope>
    <source>
        <strain evidence="4">BYM</strain>
        <tissue evidence="4">Leaf</tissue>
    </source>
</reference>
<feature type="domain" description="Coilin tudor" evidence="3">
    <location>
        <begin position="477"/>
        <end position="577"/>
    </location>
</feature>
<dbReference type="GO" id="GO:0000387">
    <property type="term" value="P:spliceosomal snRNP assembly"/>
    <property type="evidence" value="ECO:0007669"/>
    <property type="project" value="TreeGrafter"/>
</dbReference>
<dbReference type="AlphaFoldDB" id="A0A8K0DNT2"/>
<sequence length="678" mass="76531">MTEGVRVRLLFESRNMLSKSQRLEGLKRSWILLKPELEAISDLADCILRVFDLEDVCPNGLVLSMDGFVLPPFESACILKDKDVICVKKKRVTSDDIIAVCDGVNTSELEEVPDDKPMGEGMKLLTNEEFELETGGYESEPEEDEPDKLEDILHLDDRPHLDDKPDKETVSKKRKALKKLNSPKRKRNKCAAIEESRGAPKEPNDIQAEQNGSFHNCSTLPVKSYAKKDKSAKREADYSSDTEIVEKTNTKSQSKLHSKGSSRPQENGKNSLVLSEMPDGTEKLPSRSSRRKKARRRWLRENAGKKEPAQRQIPESNNQHSSGKNNLECAEQHQQPSRCNSGEDEIVPVVIRPGHIRFEPLSKVDADQAIQRYETPTETIQWNGITNKRKGQKWGTEKSSFSKRSDQKNLNEESAEMMTIEEELHKTVQWNGITNKRKGQKWGTEKSSFSKRSDHKNLNEESAEMMTIEEEPHVNVPIDFEKLKPCTSLPKIGDQVAYRLIELSSSWTPELSSFRVGIVLSYDPESNKILLDKVPEYPNVFEEIDEASAAQPSLYREDGSLEIDYTSLVDVRIVKHGNLNTPKAVTSVASEVSVGDQSTAWDSWPKNNEETQAPREENGSTSAWDEISAALNAKKNQLFQDDDWSKKQSSSRSSWSYRGLRGSALGPTMALLRNQNGL</sequence>
<feature type="region of interest" description="Disordered" evidence="1">
    <location>
        <begin position="596"/>
        <end position="621"/>
    </location>
</feature>
<evidence type="ECO:0000259" key="2">
    <source>
        <dbReference type="Pfam" id="PF15862"/>
    </source>
</evidence>
<organism evidence="4 5">
    <name type="scientific">Rhamnella rubrinervis</name>
    <dbReference type="NCBI Taxonomy" id="2594499"/>
    <lineage>
        <taxon>Eukaryota</taxon>
        <taxon>Viridiplantae</taxon>
        <taxon>Streptophyta</taxon>
        <taxon>Embryophyta</taxon>
        <taxon>Tracheophyta</taxon>
        <taxon>Spermatophyta</taxon>
        <taxon>Magnoliopsida</taxon>
        <taxon>eudicotyledons</taxon>
        <taxon>Gunneridae</taxon>
        <taxon>Pentapetalae</taxon>
        <taxon>rosids</taxon>
        <taxon>fabids</taxon>
        <taxon>Rosales</taxon>
        <taxon>Rhamnaceae</taxon>
        <taxon>rhamnoid group</taxon>
        <taxon>Rhamneae</taxon>
        <taxon>Rhamnella</taxon>
    </lineage>
</organism>
<dbReference type="InterPro" id="IPR056398">
    <property type="entry name" value="Tudor_Coilin"/>
</dbReference>
<dbReference type="Pfam" id="PF15862">
    <property type="entry name" value="Coilin_N"/>
    <property type="match status" value="1"/>
</dbReference>